<feature type="transmembrane region" description="Helical" evidence="2">
    <location>
        <begin position="84"/>
        <end position="103"/>
    </location>
</feature>
<dbReference type="AlphaFoldDB" id="A0A9P1ICI9"/>
<dbReference type="OrthoDB" id="2985014at2759"/>
<gene>
    <name evidence="4" type="ORF">CAMP_LOCUS4837</name>
</gene>
<feature type="transmembrane region" description="Helical" evidence="2">
    <location>
        <begin position="341"/>
        <end position="359"/>
    </location>
</feature>
<feature type="transmembrane region" description="Helical" evidence="2">
    <location>
        <begin position="109"/>
        <end position="131"/>
    </location>
</feature>
<dbReference type="InterPro" id="IPR011701">
    <property type="entry name" value="MFS"/>
</dbReference>
<dbReference type="PROSITE" id="PS50850">
    <property type="entry name" value="MFS"/>
    <property type="match status" value="1"/>
</dbReference>
<evidence type="ECO:0000259" key="3">
    <source>
        <dbReference type="PROSITE" id="PS50850"/>
    </source>
</evidence>
<accession>A0A9P1ICI9</accession>
<feature type="transmembrane region" description="Helical" evidence="2">
    <location>
        <begin position="405"/>
        <end position="427"/>
    </location>
</feature>
<dbReference type="SUPFAM" id="SSF103473">
    <property type="entry name" value="MFS general substrate transporter"/>
    <property type="match status" value="1"/>
</dbReference>
<evidence type="ECO:0000256" key="1">
    <source>
        <dbReference type="ARBA" id="ARBA00004141"/>
    </source>
</evidence>
<dbReference type="GO" id="GO:0022857">
    <property type="term" value="F:transmembrane transporter activity"/>
    <property type="evidence" value="ECO:0007669"/>
    <property type="project" value="InterPro"/>
</dbReference>
<keyword evidence="5" id="KW-1185">Reference proteome</keyword>
<sequence length="451" mass="50329">MIRYIVLLLTILLLSLNLSALICFPVTYPALFGNTTTNSTELKDIRFNFSPIQKTMLFGSTFAGFIIAVIPFCALMQKYKCHRVLTVTSSMSAIILFLTPISISSYFPSYIFLRVLQSAIASKLFIVTGFVVNEWAPKNERGFFVAVLSSIEISALFSMTFSGIISENFGWPSNFYFHGFCVGIVTLLWSIVYRDNVLNHPFLSAREKYMISEGKDMQSSNCEKSPIPYKSIIKTPSVLAIWISALGNFAINHFNFSYSTIYVKNAMNVPLSEAGRIVLIPMTALIIVRFITGKLSDSVKYISELNKIRFFNSLGFFGTAVFLLIIYIFPHGNPDNKFIDIVIFTLACCFCGFASGGTYKSTVLVAGQYSSFVFAVFQMIGGMFIGLPGAVVIPRLAPEDTPKQWSNIFLIYAIILAGSNAIFLLFARASPEDWSIPMNNTKEMKEKTNDL</sequence>
<dbReference type="GO" id="GO:0016020">
    <property type="term" value="C:membrane"/>
    <property type="evidence" value="ECO:0007669"/>
    <property type="project" value="UniProtKB-SubCell"/>
</dbReference>
<keyword evidence="2" id="KW-1133">Transmembrane helix</keyword>
<dbReference type="Pfam" id="PF07690">
    <property type="entry name" value="MFS_1"/>
    <property type="match status" value="1"/>
</dbReference>
<dbReference type="Proteomes" id="UP001152747">
    <property type="component" value="Unassembled WGS sequence"/>
</dbReference>
<evidence type="ECO:0000313" key="5">
    <source>
        <dbReference type="Proteomes" id="UP001152747"/>
    </source>
</evidence>
<dbReference type="PANTHER" id="PTHR45757">
    <property type="entry name" value="PROTEIN CBG23364-RELATED"/>
    <property type="match status" value="1"/>
</dbReference>
<dbReference type="Gene3D" id="1.20.1250.20">
    <property type="entry name" value="MFS general substrate transporter like domains"/>
    <property type="match status" value="2"/>
</dbReference>
<comment type="caution">
    <text evidence="4">The sequence shown here is derived from an EMBL/GenBank/DDBJ whole genome shotgun (WGS) entry which is preliminary data.</text>
</comment>
<dbReference type="PANTHER" id="PTHR45757:SF18">
    <property type="entry name" value="MAJOR FACILITATOR SUPERFAMILY (MFS) PROFILE DOMAIN-CONTAINING PROTEIN"/>
    <property type="match status" value="1"/>
</dbReference>
<keyword evidence="2" id="KW-0812">Transmembrane</keyword>
<keyword evidence="2" id="KW-0472">Membrane</keyword>
<feature type="transmembrane region" description="Helical" evidence="2">
    <location>
        <begin position="237"/>
        <end position="254"/>
    </location>
</feature>
<dbReference type="EMBL" id="CANHGI010000002">
    <property type="protein sequence ID" value="CAI5442200.1"/>
    <property type="molecule type" value="Genomic_DNA"/>
</dbReference>
<feature type="transmembrane region" description="Helical" evidence="2">
    <location>
        <begin position="371"/>
        <end position="393"/>
    </location>
</feature>
<feature type="transmembrane region" description="Helical" evidence="2">
    <location>
        <begin position="56"/>
        <end position="77"/>
    </location>
</feature>
<evidence type="ECO:0000313" key="4">
    <source>
        <dbReference type="EMBL" id="CAI5442200.1"/>
    </source>
</evidence>
<feature type="transmembrane region" description="Helical" evidence="2">
    <location>
        <begin position="143"/>
        <end position="163"/>
    </location>
</feature>
<proteinExistence type="predicted"/>
<comment type="subcellular location">
    <subcellularLocation>
        <location evidence="1">Membrane</location>
        <topology evidence="1">Multi-pass membrane protein</topology>
    </subcellularLocation>
</comment>
<protein>
    <recommendedName>
        <fullName evidence="3">Major facilitator superfamily (MFS) profile domain-containing protein</fullName>
    </recommendedName>
</protein>
<name>A0A9P1ICI9_9PELO</name>
<reference evidence="4" key="1">
    <citation type="submission" date="2022-11" db="EMBL/GenBank/DDBJ databases">
        <authorList>
            <person name="Kikuchi T."/>
        </authorList>
    </citation>
    <scope>NUCLEOTIDE SEQUENCE</scope>
    <source>
        <strain evidence="4">PS1010</strain>
    </source>
</reference>
<dbReference type="InterPro" id="IPR020846">
    <property type="entry name" value="MFS_dom"/>
</dbReference>
<feature type="transmembrane region" description="Helical" evidence="2">
    <location>
        <begin position="274"/>
        <end position="291"/>
    </location>
</feature>
<feature type="transmembrane region" description="Helical" evidence="2">
    <location>
        <begin position="175"/>
        <end position="193"/>
    </location>
</feature>
<organism evidence="4 5">
    <name type="scientific">Caenorhabditis angaria</name>
    <dbReference type="NCBI Taxonomy" id="860376"/>
    <lineage>
        <taxon>Eukaryota</taxon>
        <taxon>Metazoa</taxon>
        <taxon>Ecdysozoa</taxon>
        <taxon>Nematoda</taxon>
        <taxon>Chromadorea</taxon>
        <taxon>Rhabditida</taxon>
        <taxon>Rhabditina</taxon>
        <taxon>Rhabditomorpha</taxon>
        <taxon>Rhabditoidea</taxon>
        <taxon>Rhabditidae</taxon>
        <taxon>Peloderinae</taxon>
        <taxon>Caenorhabditis</taxon>
    </lineage>
</organism>
<evidence type="ECO:0000256" key="2">
    <source>
        <dbReference type="SAM" id="Phobius"/>
    </source>
</evidence>
<feature type="domain" description="Major facilitator superfamily (MFS) profile" evidence="3">
    <location>
        <begin position="3"/>
        <end position="431"/>
    </location>
</feature>
<feature type="transmembrane region" description="Helical" evidence="2">
    <location>
        <begin position="311"/>
        <end position="329"/>
    </location>
</feature>
<dbReference type="InterPro" id="IPR036259">
    <property type="entry name" value="MFS_trans_sf"/>
</dbReference>